<dbReference type="AlphaFoldDB" id="A0A7J7DI94"/>
<accession>A0A7J7DI94</accession>
<dbReference type="InterPro" id="IPR043891">
    <property type="entry name" value="SPARK"/>
</dbReference>
<evidence type="ECO:0000259" key="1">
    <source>
        <dbReference type="Pfam" id="PF19160"/>
    </source>
</evidence>
<dbReference type="PANTHER" id="PTHR33831:SF5">
    <property type="entry name" value="OS07G0102300 PROTEIN"/>
    <property type="match status" value="1"/>
</dbReference>
<evidence type="ECO:0000259" key="2">
    <source>
        <dbReference type="Pfam" id="PF26584"/>
    </source>
</evidence>
<protein>
    <recommendedName>
        <fullName evidence="5">GPI-anchored protein</fullName>
    </recommendedName>
</protein>
<dbReference type="Pfam" id="PF19160">
    <property type="entry name" value="SPARK"/>
    <property type="match status" value="1"/>
</dbReference>
<dbReference type="Pfam" id="PF26584">
    <property type="entry name" value="At1g61900"/>
    <property type="match status" value="1"/>
</dbReference>
<evidence type="ECO:0000313" key="3">
    <source>
        <dbReference type="EMBL" id="KAF5746067.1"/>
    </source>
</evidence>
<dbReference type="InParanoid" id="A0A7J7DI94"/>
<dbReference type="EMBL" id="JAAARO010000006">
    <property type="protein sequence ID" value="KAF5746067.1"/>
    <property type="molecule type" value="Genomic_DNA"/>
</dbReference>
<sequence length="316" mass="34712">MSKSAVDCYDFFNPFLNNAVCCPQFRATLDILMGQSSKNTGSLVLDQEQAMICLFEVNQILYNRGTDEDVGSYCSIPPTYLAEGSCPVTHVSEFESIVNSTRLLDACRKIDPVNECCKQDCQRAILRAAIEIALKSSSASHGVRLSTKIKDCKNIVRRWLASKLDPSSANGVLRALTSCEINKVCPLDFPEVTDVSKECGGVISNSTSCCTAMEFYMTYLQEQTLLTDLQSVNCAISLGKKLRKANVTQNVYSLCNIKLMDFTAQGYSGCLLPRVPVDAIYNNPSGLGVSCNINGDVEAPWRSNSSMPYSYCYKSI</sequence>
<feature type="domain" description="At1g61900-like C-terminal" evidence="2">
    <location>
        <begin position="183"/>
        <end position="256"/>
    </location>
</feature>
<comment type="caution">
    <text evidence="3">The sequence shown here is derived from an EMBL/GenBank/DDBJ whole genome shotgun (WGS) entry which is preliminary data.</text>
</comment>
<organism evidence="3 4">
    <name type="scientific">Tripterygium wilfordii</name>
    <name type="common">Thunder God vine</name>
    <dbReference type="NCBI Taxonomy" id="458696"/>
    <lineage>
        <taxon>Eukaryota</taxon>
        <taxon>Viridiplantae</taxon>
        <taxon>Streptophyta</taxon>
        <taxon>Embryophyta</taxon>
        <taxon>Tracheophyta</taxon>
        <taxon>Spermatophyta</taxon>
        <taxon>Magnoliopsida</taxon>
        <taxon>eudicotyledons</taxon>
        <taxon>Gunneridae</taxon>
        <taxon>Pentapetalae</taxon>
        <taxon>rosids</taxon>
        <taxon>fabids</taxon>
        <taxon>Celastrales</taxon>
        <taxon>Celastraceae</taxon>
        <taxon>Tripterygium</taxon>
    </lineage>
</organism>
<feature type="domain" description="SPARK" evidence="1">
    <location>
        <begin position="2"/>
        <end position="141"/>
    </location>
</feature>
<dbReference type="PANTHER" id="PTHR33831">
    <property type="entry name" value="GPI-ANCHORED PROTEIN"/>
    <property type="match status" value="1"/>
</dbReference>
<keyword evidence="4" id="KW-1185">Reference proteome</keyword>
<evidence type="ECO:0000313" key="4">
    <source>
        <dbReference type="Proteomes" id="UP000593562"/>
    </source>
</evidence>
<evidence type="ECO:0008006" key="5">
    <source>
        <dbReference type="Google" id="ProtNLM"/>
    </source>
</evidence>
<name>A0A7J7DI94_TRIWF</name>
<dbReference type="Proteomes" id="UP000593562">
    <property type="component" value="Unassembled WGS sequence"/>
</dbReference>
<proteinExistence type="predicted"/>
<dbReference type="InterPro" id="IPR040336">
    <property type="entry name" value="At1g61900-like"/>
</dbReference>
<gene>
    <name evidence="3" type="ORF">HS088_TW06G00232</name>
</gene>
<dbReference type="InterPro" id="IPR059003">
    <property type="entry name" value="At1g61900_C"/>
</dbReference>
<reference evidence="3 4" key="1">
    <citation type="journal article" date="2020" name="Nat. Commun.">
        <title>Genome of Tripterygium wilfordii and identification of cytochrome P450 involved in triptolide biosynthesis.</title>
        <authorList>
            <person name="Tu L."/>
            <person name="Su P."/>
            <person name="Zhang Z."/>
            <person name="Gao L."/>
            <person name="Wang J."/>
            <person name="Hu T."/>
            <person name="Zhou J."/>
            <person name="Zhang Y."/>
            <person name="Zhao Y."/>
            <person name="Liu Y."/>
            <person name="Song Y."/>
            <person name="Tong Y."/>
            <person name="Lu Y."/>
            <person name="Yang J."/>
            <person name="Xu C."/>
            <person name="Jia M."/>
            <person name="Peters R.J."/>
            <person name="Huang L."/>
            <person name="Gao W."/>
        </authorList>
    </citation>
    <scope>NUCLEOTIDE SEQUENCE [LARGE SCALE GENOMIC DNA]</scope>
    <source>
        <strain evidence="4">cv. XIE 37</strain>
        <tissue evidence="3">Leaf</tissue>
    </source>
</reference>
<dbReference type="GO" id="GO:0005886">
    <property type="term" value="C:plasma membrane"/>
    <property type="evidence" value="ECO:0007669"/>
    <property type="project" value="TreeGrafter"/>
</dbReference>